<reference evidence="2" key="1">
    <citation type="journal article" date="2019" name="Int. J. Syst. Evol. Microbiol.">
        <title>The Global Catalogue of Microorganisms (GCM) 10K type strain sequencing project: providing services to taxonomists for standard genome sequencing and annotation.</title>
        <authorList>
            <consortium name="The Broad Institute Genomics Platform"/>
            <consortium name="The Broad Institute Genome Sequencing Center for Infectious Disease"/>
            <person name="Wu L."/>
            <person name="Ma J."/>
        </authorList>
    </citation>
    <scope>NUCLEOTIDE SEQUENCE [LARGE SCALE GENOMIC DNA]</scope>
    <source>
        <strain evidence="2">JCM 10696</strain>
    </source>
</reference>
<organism evidence="1 2">
    <name type="scientific">Actinocorallia libanotica</name>
    <dbReference type="NCBI Taxonomy" id="46162"/>
    <lineage>
        <taxon>Bacteria</taxon>
        <taxon>Bacillati</taxon>
        <taxon>Actinomycetota</taxon>
        <taxon>Actinomycetes</taxon>
        <taxon>Streptosporangiales</taxon>
        <taxon>Thermomonosporaceae</taxon>
        <taxon>Actinocorallia</taxon>
    </lineage>
</organism>
<accession>A0ABP4BFZ6</accession>
<dbReference type="Proteomes" id="UP001500665">
    <property type="component" value="Unassembled WGS sequence"/>
</dbReference>
<proteinExistence type="predicted"/>
<name>A0ABP4BFZ6_9ACTN</name>
<gene>
    <name evidence="1" type="ORF">GCM10009550_25500</name>
</gene>
<sequence>MGGTGVSLKISGNGDPCDLGAAIWNTAHEIIHMDVDLHPWGDLAYYTEDEGRCTAQDDSVTWWFSNPGGCCTRSQQAWMHWFQRVLSWDWYIFTQIATEHGLTFASEPPPLDDLASEGNFVTLRNDLWMAEEDGLYGDNAHIPLSELTADERVLHAEALQRCQCPMCAPKPARQTS</sequence>
<dbReference type="RefSeq" id="WP_344240177.1">
    <property type="nucleotide sequence ID" value="NZ_BAAAHH010000008.1"/>
</dbReference>
<evidence type="ECO:0000313" key="2">
    <source>
        <dbReference type="Proteomes" id="UP001500665"/>
    </source>
</evidence>
<protein>
    <submittedName>
        <fullName evidence="1">Uncharacterized protein</fullName>
    </submittedName>
</protein>
<evidence type="ECO:0000313" key="1">
    <source>
        <dbReference type="EMBL" id="GAA0948805.1"/>
    </source>
</evidence>
<keyword evidence="2" id="KW-1185">Reference proteome</keyword>
<dbReference type="EMBL" id="BAAAHH010000008">
    <property type="protein sequence ID" value="GAA0948805.1"/>
    <property type="molecule type" value="Genomic_DNA"/>
</dbReference>
<comment type="caution">
    <text evidence="1">The sequence shown here is derived from an EMBL/GenBank/DDBJ whole genome shotgun (WGS) entry which is preliminary data.</text>
</comment>